<organism evidence="1 2">
    <name type="scientific">Ancylobacter novellus (strain ATCC 8093 / DSM 506 / JCM 20403 / CCM 1077 / IAM 12100 / NBRC 12443 / NCIMB 10456)</name>
    <name type="common">Starkeya novella</name>
    <dbReference type="NCBI Taxonomy" id="639283"/>
    <lineage>
        <taxon>Bacteria</taxon>
        <taxon>Pseudomonadati</taxon>
        <taxon>Pseudomonadota</taxon>
        <taxon>Alphaproteobacteria</taxon>
        <taxon>Hyphomicrobiales</taxon>
        <taxon>Xanthobacteraceae</taxon>
        <taxon>Ancylobacter</taxon>
    </lineage>
</organism>
<dbReference type="RefSeq" id="WP_013164851.1">
    <property type="nucleotide sequence ID" value="NC_014217.1"/>
</dbReference>
<proteinExistence type="predicted"/>
<protein>
    <submittedName>
        <fullName evidence="1">Uncharacterized protein</fullName>
    </submittedName>
</protein>
<evidence type="ECO:0000313" key="1">
    <source>
        <dbReference type="EMBL" id="ADH87346.1"/>
    </source>
</evidence>
<name>D6ZZT2_ANCN5</name>
<dbReference type="STRING" id="639283.Snov_0009"/>
<reference evidence="1 2" key="1">
    <citation type="journal article" date="2012" name="Stand. Genomic Sci.">
        <title>Complete genome sequence of the facultatively chemolithoautotrophic and methylotrophic alpha Proteobacterium Starkeya novella type strain (ATCC 8093(T)).</title>
        <authorList>
            <person name="Kappler U."/>
            <person name="Davenport K."/>
            <person name="Beatson S."/>
            <person name="Lucas S."/>
            <person name="Lapidus A."/>
            <person name="Copeland A."/>
            <person name="Berry K.W."/>
            <person name="Glavina Del Rio T."/>
            <person name="Hammon N."/>
            <person name="Dalin E."/>
            <person name="Tice H."/>
            <person name="Pitluck S."/>
            <person name="Richardson P."/>
            <person name="Bruce D."/>
            <person name="Goodwin L.A."/>
            <person name="Han C."/>
            <person name="Tapia R."/>
            <person name="Detter J.C."/>
            <person name="Chang Y.J."/>
            <person name="Jeffries C.D."/>
            <person name="Land M."/>
            <person name="Hauser L."/>
            <person name="Kyrpides N.C."/>
            <person name="Goker M."/>
            <person name="Ivanova N."/>
            <person name="Klenk H.P."/>
            <person name="Woyke T."/>
        </authorList>
    </citation>
    <scope>NUCLEOTIDE SEQUENCE [LARGE SCALE GENOMIC DNA]</scope>
    <source>
        <strain evidence="2">ATCC 8093 / DSM 506 / JCM 20403 / CCM 1077 / IAM 12100 / NBRC 12443 / NCIMB 10456</strain>
    </source>
</reference>
<dbReference type="EMBL" id="CP002026">
    <property type="protein sequence ID" value="ADH87346.1"/>
    <property type="molecule type" value="Genomic_DNA"/>
</dbReference>
<dbReference type="Proteomes" id="UP000006633">
    <property type="component" value="Chromosome"/>
</dbReference>
<dbReference type="KEGG" id="sno:Snov_0009"/>
<accession>D6ZZT2</accession>
<dbReference type="HOGENOM" id="CLU_1383427_0_0_5"/>
<sequence length="197" mass="21896">MGMVGRPRIETRERYACGKAKSKPEVASPAMVRRIINEARRGAADPALGSVIGQLRLRDIIDTRQMSAGLRYAELCADFDRMKGIPRRSAASPSYQAGLRRTGGNDAEDEGIVAELLRNGGDVRELAKKNARLRALVRIVTAHEAAQKALLECGQPVWRLVREVAIYDRTIDAWHRPQLIRGLDALLAHFDLTGFRK</sequence>
<evidence type="ECO:0000313" key="2">
    <source>
        <dbReference type="Proteomes" id="UP000006633"/>
    </source>
</evidence>
<gene>
    <name evidence="1" type="ordered locus">Snov_0009</name>
</gene>
<dbReference type="AlphaFoldDB" id="D6ZZT2"/>
<dbReference type="OrthoDB" id="9901798at2"/>
<keyword evidence="2" id="KW-1185">Reference proteome</keyword>
<dbReference type="eggNOG" id="ENOG5031HNR">
    <property type="taxonomic scope" value="Bacteria"/>
</dbReference>